<dbReference type="InterPro" id="IPR014710">
    <property type="entry name" value="RmlC-like_jellyroll"/>
</dbReference>
<dbReference type="AlphaFoldDB" id="C6L914"/>
<dbReference type="CDD" id="cd02208">
    <property type="entry name" value="cupin_RmlC-like"/>
    <property type="match status" value="1"/>
</dbReference>
<dbReference type="Pfam" id="PF12833">
    <property type="entry name" value="HTH_18"/>
    <property type="match status" value="1"/>
</dbReference>
<accession>C6L914</accession>
<name>C6L914_9FIRM</name>
<dbReference type="eggNOG" id="COG2207">
    <property type="taxonomic scope" value="Bacteria"/>
</dbReference>
<dbReference type="GO" id="GO:0003700">
    <property type="term" value="F:DNA-binding transcription factor activity"/>
    <property type="evidence" value="ECO:0007669"/>
    <property type="project" value="InterPro"/>
</dbReference>
<dbReference type="PROSITE" id="PS01124">
    <property type="entry name" value="HTH_ARAC_FAMILY_2"/>
    <property type="match status" value="1"/>
</dbReference>
<dbReference type="Proteomes" id="UP000005561">
    <property type="component" value="Unassembled WGS sequence"/>
</dbReference>
<dbReference type="InterPro" id="IPR018060">
    <property type="entry name" value="HTH_AraC"/>
</dbReference>
<keyword evidence="6" id="KW-1185">Reference proteome</keyword>
<dbReference type="EMBL" id="ACCL02000001">
    <property type="protein sequence ID" value="EET62753.1"/>
    <property type="molecule type" value="Genomic_DNA"/>
</dbReference>
<dbReference type="STRING" id="168384.SAMN05660368_01729"/>
<dbReference type="InterPro" id="IPR003313">
    <property type="entry name" value="AraC-bd"/>
</dbReference>
<evidence type="ECO:0000256" key="2">
    <source>
        <dbReference type="ARBA" id="ARBA00023125"/>
    </source>
</evidence>
<dbReference type="PROSITE" id="PS00041">
    <property type="entry name" value="HTH_ARAC_FAMILY_1"/>
    <property type="match status" value="1"/>
</dbReference>
<dbReference type="Gene3D" id="2.60.120.10">
    <property type="entry name" value="Jelly Rolls"/>
    <property type="match status" value="1"/>
</dbReference>
<feature type="domain" description="HTH araC/xylS-type" evidence="4">
    <location>
        <begin position="207"/>
        <end position="305"/>
    </location>
</feature>
<dbReference type="Pfam" id="PF02311">
    <property type="entry name" value="AraC_binding"/>
    <property type="match status" value="1"/>
</dbReference>
<keyword evidence="2" id="KW-0238">DNA-binding</keyword>
<protein>
    <submittedName>
        <fullName evidence="5">Transcriptional regulator, AraC family</fullName>
    </submittedName>
</protein>
<dbReference type="SUPFAM" id="SSF46689">
    <property type="entry name" value="Homeodomain-like"/>
    <property type="match status" value="2"/>
</dbReference>
<dbReference type="InterPro" id="IPR020449">
    <property type="entry name" value="Tscrpt_reg_AraC-type_HTH"/>
</dbReference>
<dbReference type="PANTHER" id="PTHR43280">
    <property type="entry name" value="ARAC-FAMILY TRANSCRIPTIONAL REGULATOR"/>
    <property type="match status" value="1"/>
</dbReference>
<proteinExistence type="predicted"/>
<dbReference type="InterPro" id="IPR018062">
    <property type="entry name" value="HTH_AraC-typ_CS"/>
</dbReference>
<keyword evidence="3" id="KW-0804">Transcription</keyword>
<reference evidence="5" key="1">
    <citation type="submission" date="2009-07" db="EMBL/GenBank/DDBJ databases">
        <authorList>
            <person name="Weinstock G."/>
            <person name="Sodergren E."/>
            <person name="Clifton S."/>
            <person name="Fulton L."/>
            <person name="Fulton B."/>
            <person name="Courtney L."/>
            <person name="Fronick C."/>
            <person name="Harrison M."/>
            <person name="Strong C."/>
            <person name="Farmer C."/>
            <person name="Delahaunty K."/>
            <person name="Markovic C."/>
            <person name="Hall O."/>
            <person name="Minx P."/>
            <person name="Tomlinson C."/>
            <person name="Mitreva M."/>
            <person name="Nelson J."/>
            <person name="Hou S."/>
            <person name="Wollam A."/>
            <person name="Pepin K.H."/>
            <person name="Johnson M."/>
            <person name="Bhonagiri V."/>
            <person name="Nash W.E."/>
            <person name="Warren W."/>
            <person name="Chinwalla A."/>
            <person name="Mardis E.R."/>
            <person name="Wilson R.K."/>
        </authorList>
    </citation>
    <scope>NUCLEOTIDE SEQUENCE [LARGE SCALE GENOMIC DNA]</scope>
    <source>
        <strain evidence="5">DSM 14469</strain>
    </source>
</reference>
<organism evidence="5 6">
    <name type="scientific">Marvinbryantia formatexigens DSM 14469</name>
    <dbReference type="NCBI Taxonomy" id="478749"/>
    <lineage>
        <taxon>Bacteria</taxon>
        <taxon>Bacillati</taxon>
        <taxon>Bacillota</taxon>
        <taxon>Clostridia</taxon>
        <taxon>Lachnospirales</taxon>
        <taxon>Lachnospiraceae</taxon>
        <taxon>Marvinbryantia</taxon>
    </lineage>
</organism>
<keyword evidence="1" id="KW-0805">Transcription regulation</keyword>
<evidence type="ECO:0000259" key="4">
    <source>
        <dbReference type="PROSITE" id="PS01124"/>
    </source>
</evidence>
<dbReference type="PANTHER" id="PTHR43280:SF28">
    <property type="entry name" value="HTH-TYPE TRANSCRIPTIONAL ACTIVATOR RHAS"/>
    <property type="match status" value="1"/>
</dbReference>
<dbReference type="Gene3D" id="1.10.10.60">
    <property type="entry name" value="Homeodomain-like"/>
    <property type="match status" value="2"/>
</dbReference>
<evidence type="ECO:0000256" key="1">
    <source>
        <dbReference type="ARBA" id="ARBA00023015"/>
    </source>
</evidence>
<evidence type="ECO:0000313" key="6">
    <source>
        <dbReference type="Proteomes" id="UP000005561"/>
    </source>
</evidence>
<evidence type="ECO:0000256" key="3">
    <source>
        <dbReference type="ARBA" id="ARBA00023163"/>
    </source>
</evidence>
<gene>
    <name evidence="5" type="ORF">BRYFOR_05104</name>
</gene>
<evidence type="ECO:0000313" key="5">
    <source>
        <dbReference type="EMBL" id="EET62753.1"/>
    </source>
</evidence>
<comment type="caution">
    <text evidence="5">The sequence shown here is derived from an EMBL/GenBank/DDBJ whole genome shotgun (WGS) entry which is preliminary data.</text>
</comment>
<dbReference type="PRINTS" id="PR00032">
    <property type="entry name" value="HTHARAC"/>
</dbReference>
<dbReference type="InterPro" id="IPR011051">
    <property type="entry name" value="RmlC_Cupin_sf"/>
</dbReference>
<dbReference type="RefSeq" id="WP_006859905.1">
    <property type="nucleotide sequence ID" value="NZ_ACCL02000001.1"/>
</dbReference>
<dbReference type="GO" id="GO:0043565">
    <property type="term" value="F:sequence-specific DNA binding"/>
    <property type="evidence" value="ECO:0007669"/>
    <property type="project" value="InterPro"/>
</dbReference>
<dbReference type="SMART" id="SM00342">
    <property type="entry name" value="HTH_ARAC"/>
    <property type="match status" value="1"/>
</dbReference>
<sequence length="306" mass="35077">MKHSDITPLKENRLHGTAAFPCACYQADSAASPAGTPFLAKHHWHEELEIIYFEQGCFHLEINMEKYEIEEECFCLIKSGDLHYIYSEKDYREMAFVFSLSMLRAFAADPVQEKLVQPLAEGSLSLPGLIYRQNPCFVILKREFLQIADAAGLPSGASNLRSQYRVSSLPQYMRAKASLLNIFAAFSEQNLLAVSQMPADRRVDTVKKTLSYMQEHMTEKVTMQELAAQANMNEQYFCRFFKKIIGRPPITYLNEMRIRYACRLLKETDHSVTEIALESGFNNLGNFMRTFRLVCGCTPLQYRKGL</sequence>
<dbReference type="SUPFAM" id="SSF51182">
    <property type="entry name" value="RmlC-like cupins"/>
    <property type="match status" value="1"/>
</dbReference>
<dbReference type="InterPro" id="IPR009057">
    <property type="entry name" value="Homeodomain-like_sf"/>
</dbReference>